<organism evidence="1">
    <name type="scientific">freshwater metagenome</name>
    <dbReference type="NCBI Taxonomy" id="449393"/>
    <lineage>
        <taxon>unclassified sequences</taxon>
        <taxon>metagenomes</taxon>
        <taxon>ecological metagenomes</taxon>
    </lineage>
</organism>
<dbReference type="AlphaFoldDB" id="A0A6J6CY03"/>
<evidence type="ECO:0000313" key="1">
    <source>
        <dbReference type="EMBL" id="CAB4556015.1"/>
    </source>
</evidence>
<protein>
    <submittedName>
        <fullName evidence="1">Unannotated protein</fullName>
    </submittedName>
</protein>
<reference evidence="1" key="1">
    <citation type="submission" date="2020-05" db="EMBL/GenBank/DDBJ databases">
        <authorList>
            <person name="Chiriac C."/>
            <person name="Salcher M."/>
            <person name="Ghai R."/>
            <person name="Kavagutti S V."/>
        </authorList>
    </citation>
    <scope>NUCLEOTIDE SEQUENCE</scope>
</reference>
<sequence>MSELLDELAVEISSARELPLAEQPAAFEAIRAKLEAMISDNRPQETE</sequence>
<name>A0A6J6CY03_9ZZZZ</name>
<accession>A0A6J6CY03</accession>
<gene>
    <name evidence="1" type="ORF">UFOPK1537_00613</name>
</gene>
<dbReference type="EMBL" id="CAEZSX010000087">
    <property type="protein sequence ID" value="CAB4556015.1"/>
    <property type="molecule type" value="Genomic_DNA"/>
</dbReference>
<proteinExistence type="predicted"/>